<organism evidence="1 2">
    <name type="scientific">Raoultella planticola</name>
    <name type="common">Klebsiella planticola</name>
    <dbReference type="NCBI Taxonomy" id="575"/>
    <lineage>
        <taxon>Bacteria</taxon>
        <taxon>Pseudomonadati</taxon>
        <taxon>Pseudomonadota</taxon>
        <taxon>Gammaproteobacteria</taxon>
        <taxon>Enterobacterales</taxon>
        <taxon>Enterobacteriaceae</taxon>
        <taxon>Klebsiella/Raoultella group</taxon>
        <taxon>Raoultella</taxon>
    </lineage>
</organism>
<dbReference type="SUPFAM" id="SSF54593">
    <property type="entry name" value="Glyoxalase/Bleomycin resistance protein/Dihydroxybiphenyl dioxygenase"/>
    <property type="match status" value="1"/>
</dbReference>
<name>A0A485BKW1_RAOPL</name>
<gene>
    <name evidence="1" type="ORF">NCTC12998_04481</name>
</gene>
<dbReference type="Gene3D" id="3.10.180.10">
    <property type="entry name" value="2,3-Dihydroxybiphenyl 1,2-Dioxygenase, domain 1"/>
    <property type="match status" value="1"/>
</dbReference>
<dbReference type="AlphaFoldDB" id="A0A485BKW1"/>
<dbReference type="EMBL" id="CAADJE010000025">
    <property type="protein sequence ID" value="VFS74477.1"/>
    <property type="molecule type" value="Genomic_DNA"/>
</dbReference>
<evidence type="ECO:0008006" key="3">
    <source>
        <dbReference type="Google" id="ProtNLM"/>
    </source>
</evidence>
<reference evidence="1 2" key="1">
    <citation type="submission" date="2019-03" db="EMBL/GenBank/DDBJ databases">
        <authorList>
            <consortium name="Pathogen Informatics"/>
        </authorList>
    </citation>
    <scope>NUCLEOTIDE SEQUENCE [LARGE SCALE GENOMIC DNA]</scope>
    <source>
        <strain evidence="1 2">NCTC12998</strain>
    </source>
</reference>
<protein>
    <recommendedName>
        <fullName evidence="3">Glyoxalase-like domain-containing protein</fullName>
    </recommendedName>
</protein>
<evidence type="ECO:0000313" key="1">
    <source>
        <dbReference type="EMBL" id="VFS74477.1"/>
    </source>
</evidence>
<accession>A0A485BKW1</accession>
<evidence type="ECO:0000313" key="2">
    <source>
        <dbReference type="Proteomes" id="UP000345637"/>
    </source>
</evidence>
<dbReference type="InterPro" id="IPR029068">
    <property type="entry name" value="Glyas_Bleomycin-R_OHBP_Dase"/>
</dbReference>
<dbReference type="Proteomes" id="UP000345637">
    <property type="component" value="Unassembled WGS sequence"/>
</dbReference>
<proteinExistence type="predicted"/>
<sequence length="122" mass="13373">MSVTGIEKLEFGVDDLTHCARFMRDFGLAGDASGQRFTTLSGARVELNPIHSPDLPPAFEAGNTLRRMTWGVADRAALDALRPKLSRQPAFREIDGALECQDPNGMTLRVQVTQTSRGDAER</sequence>